<dbReference type="InterPro" id="IPR000297">
    <property type="entry name" value="PPIase_PpiC"/>
</dbReference>
<dbReference type="PANTHER" id="PTHR47245:SF1">
    <property type="entry name" value="FOLDASE PROTEIN PRSA"/>
    <property type="match status" value="1"/>
</dbReference>
<dbReference type="EC" id="5.2.1.8" evidence="2"/>
<dbReference type="Pfam" id="PF13623">
    <property type="entry name" value="SurA_N_2"/>
    <property type="match status" value="1"/>
</dbReference>
<dbReference type="Gene3D" id="1.10.4030.10">
    <property type="entry name" value="Porin chaperone SurA, peptide-binding domain"/>
    <property type="match status" value="1"/>
</dbReference>
<dbReference type="PROSITE" id="PS50198">
    <property type="entry name" value="PPIC_PPIASE_2"/>
    <property type="match status" value="1"/>
</dbReference>
<keyword evidence="7" id="KW-0812">Transmembrane</keyword>
<sequence length="309" mass="34754">MTNKPKKSLSDLRVKAKPALIIAGVLLLGNILWFIAWLLPNSSAPSAEKEIVATIDKTEISRQQWMAAMEENYGKETLRDLVNDTVMKKAAKKYKIEVSKEEIDLELALMRSTPEEFSNLMKTSSVEQLRNKVYTNLLLSKVLTKDIIIKDKEVEKYYKDNTSLFEVPTSYRTNLIVVDSKAKAENAIKELKGGADFSVLAREMSIDVASASLGGDIGFVSVDQPGMDKNLLNALDSIKTKSLSEPIQMDNGNYGILQVLEVIPGQSFTFEEVKDHIKVELGMEQLTQTVAPESFWKEFKVEWFYGENK</sequence>
<dbReference type="SUPFAM" id="SSF54534">
    <property type="entry name" value="FKBP-like"/>
    <property type="match status" value="1"/>
</dbReference>
<evidence type="ECO:0000313" key="10">
    <source>
        <dbReference type="Proteomes" id="UP000616608"/>
    </source>
</evidence>
<dbReference type="PROSITE" id="PS01096">
    <property type="entry name" value="PPIC_PPIASE_1"/>
    <property type="match status" value="1"/>
</dbReference>
<evidence type="ECO:0000259" key="8">
    <source>
        <dbReference type="PROSITE" id="PS50198"/>
    </source>
</evidence>
<dbReference type="Proteomes" id="UP000616608">
    <property type="component" value="Unassembled WGS sequence"/>
</dbReference>
<dbReference type="InterPro" id="IPR046357">
    <property type="entry name" value="PPIase_dom_sf"/>
</dbReference>
<dbReference type="EMBL" id="BMJT01000014">
    <property type="protein sequence ID" value="GGG33116.1"/>
    <property type="molecule type" value="Genomic_DNA"/>
</dbReference>
<dbReference type="Pfam" id="PF13145">
    <property type="entry name" value="Rotamase_2"/>
    <property type="match status" value="1"/>
</dbReference>
<keyword evidence="7" id="KW-1133">Transmembrane helix</keyword>
<accession>A0A917GA75</accession>
<keyword evidence="4 6" id="KW-0697">Rotamase</keyword>
<keyword evidence="10" id="KW-1185">Reference proteome</keyword>
<evidence type="ECO:0000256" key="6">
    <source>
        <dbReference type="PROSITE-ProRule" id="PRU00278"/>
    </source>
</evidence>
<reference evidence="9" key="1">
    <citation type="journal article" date="2014" name="Int. J. Syst. Evol. Microbiol.">
        <title>Complete genome sequence of Corynebacterium casei LMG S-19264T (=DSM 44701T), isolated from a smear-ripened cheese.</title>
        <authorList>
            <consortium name="US DOE Joint Genome Institute (JGI-PGF)"/>
            <person name="Walter F."/>
            <person name="Albersmeier A."/>
            <person name="Kalinowski J."/>
            <person name="Ruckert C."/>
        </authorList>
    </citation>
    <scope>NUCLEOTIDE SEQUENCE</scope>
    <source>
        <strain evidence="9">CGMCC 1.15760</strain>
    </source>
</reference>
<dbReference type="InterPro" id="IPR050245">
    <property type="entry name" value="PrsA_foldase"/>
</dbReference>
<protein>
    <recommendedName>
        <fullName evidence="2">peptidylprolyl isomerase</fullName>
        <ecNumber evidence="2">5.2.1.8</ecNumber>
    </recommendedName>
</protein>
<evidence type="ECO:0000256" key="4">
    <source>
        <dbReference type="ARBA" id="ARBA00023110"/>
    </source>
</evidence>
<dbReference type="Gene3D" id="3.10.50.40">
    <property type="match status" value="1"/>
</dbReference>
<evidence type="ECO:0000256" key="3">
    <source>
        <dbReference type="ARBA" id="ARBA00022729"/>
    </source>
</evidence>
<dbReference type="InterPro" id="IPR023058">
    <property type="entry name" value="PPIase_PpiC_CS"/>
</dbReference>
<reference evidence="9" key="2">
    <citation type="submission" date="2020-09" db="EMBL/GenBank/DDBJ databases">
        <authorList>
            <person name="Sun Q."/>
            <person name="Zhou Y."/>
        </authorList>
    </citation>
    <scope>NUCLEOTIDE SEQUENCE</scope>
    <source>
        <strain evidence="9">CGMCC 1.15760</strain>
    </source>
</reference>
<feature type="transmembrane region" description="Helical" evidence="7">
    <location>
        <begin position="20"/>
        <end position="39"/>
    </location>
</feature>
<feature type="domain" description="PpiC" evidence="8">
    <location>
        <begin position="168"/>
        <end position="252"/>
    </location>
</feature>
<evidence type="ECO:0000256" key="5">
    <source>
        <dbReference type="ARBA" id="ARBA00023235"/>
    </source>
</evidence>
<dbReference type="PANTHER" id="PTHR47245">
    <property type="entry name" value="PEPTIDYLPROLYL ISOMERASE"/>
    <property type="match status" value="1"/>
</dbReference>
<dbReference type="RefSeq" id="WP_188615861.1">
    <property type="nucleotide sequence ID" value="NZ_BMJT01000014.1"/>
</dbReference>
<dbReference type="GO" id="GO:0003755">
    <property type="term" value="F:peptidyl-prolyl cis-trans isomerase activity"/>
    <property type="evidence" value="ECO:0007669"/>
    <property type="project" value="UniProtKB-KW"/>
</dbReference>
<keyword evidence="5 6" id="KW-0413">Isomerase</keyword>
<evidence type="ECO:0000313" key="9">
    <source>
        <dbReference type="EMBL" id="GGG33116.1"/>
    </source>
</evidence>
<dbReference type="InterPro" id="IPR027304">
    <property type="entry name" value="Trigger_fact/SurA_dom_sf"/>
</dbReference>
<dbReference type="SUPFAM" id="SSF109998">
    <property type="entry name" value="Triger factor/SurA peptide-binding domain-like"/>
    <property type="match status" value="1"/>
</dbReference>
<comment type="caution">
    <text evidence="9">The sequence shown here is derived from an EMBL/GenBank/DDBJ whole genome shotgun (WGS) entry which is preliminary data.</text>
</comment>
<evidence type="ECO:0000256" key="2">
    <source>
        <dbReference type="ARBA" id="ARBA00013194"/>
    </source>
</evidence>
<keyword evidence="3" id="KW-0732">Signal</keyword>
<evidence type="ECO:0000256" key="1">
    <source>
        <dbReference type="ARBA" id="ARBA00000971"/>
    </source>
</evidence>
<evidence type="ECO:0000256" key="7">
    <source>
        <dbReference type="SAM" id="Phobius"/>
    </source>
</evidence>
<organism evidence="9 10">
    <name type="scientific">Lysinibacillus alkalisoli</name>
    <dbReference type="NCBI Taxonomy" id="1911548"/>
    <lineage>
        <taxon>Bacteria</taxon>
        <taxon>Bacillati</taxon>
        <taxon>Bacillota</taxon>
        <taxon>Bacilli</taxon>
        <taxon>Bacillales</taxon>
        <taxon>Bacillaceae</taxon>
        <taxon>Lysinibacillus</taxon>
    </lineage>
</organism>
<proteinExistence type="predicted"/>
<name>A0A917GA75_9BACI</name>
<comment type="catalytic activity">
    <reaction evidence="1">
        <text>[protein]-peptidylproline (omega=180) = [protein]-peptidylproline (omega=0)</text>
        <dbReference type="Rhea" id="RHEA:16237"/>
        <dbReference type="Rhea" id="RHEA-COMP:10747"/>
        <dbReference type="Rhea" id="RHEA-COMP:10748"/>
        <dbReference type="ChEBI" id="CHEBI:83833"/>
        <dbReference type="ChEBI" id="CHEBI:83834"/>
        <dbReference type="EC" id="5.2.1.8"/>
    </reaction>
</comment>
<gene>
    <name evidence="9" type="primary">yacD</name>
    <name evidence="9" type="ORF">GCM10007425_29740</name>
</gene>
<keyword evidence="7" id="KW-0472">Membrane</keyword>
<dbReference type="AlphaFoldDB" id="A0A917GA75"/>